<evidence type="ECO:0000313" key="2">
    <source>
        <dbReference type="EMBL" id="KAJ8298734.1"/>
    </source>
</evidence>
<keyword evidence="1" id="KW-0472">Membrane</keyword>
<proteinExistence type="predicted"/>
<sequence>MHIYKRNLKLMLNNDEHENRFIILIASSKIIRMGYFKGFLLITVLIIPVKFWMSGRNRGASYDYQVYYRRLIKLKKETK</sequence>
<dbReference type="Proteomes" id="UP001217089">
    <property type="component" value="Unassembled WGS sequence"/>
</dbReference>
<dbReference type="EMBL" id="JARBDR010000921">
    <property type="protein sequence ID" value="KAJ8298734.1"/>
    <property type="molecule type" value="Genomic_DNA"/>
</dbReference>
<accession>A0ABQ9E0A2</accession>
<keyword evidence="3" id="KW-1185">Reference proteome</keyword>
<comment type="caution">
    <text evidence="2">The sequence shown here is derived from an EMBL/GenBank/DDBJ whole genome shotgun (WGS) entry which is preliminary data.</text>
</comment>
<gene>
    <name evidence="2" type="ORF">KUTeg_022794</name>
</gene>
<keyword evidence="1" id="KW-0812">Transmembrane</keyword>
<protein>
    <submittedName>
        <fullName evidence="2">Uncharacterized protein</fullName>
    </submittedName>
</protein>
<evidence type="ECO:0000256" key="1">
    <source>
        <dbReference type="SAM" id="Phobius"/>
    </source>
</evidence>
<feature type="transmembrane region" description="Helical" evidence="1">
    <location>
        <begin position="34"/>
        <end position="53"/>
    </location>
</feature>
<evidence type="ECO:0000313" key="3">
    <source>
        <dbReference type="Proteomes" id="UP001217089"/>
    </source>
</evidence>
<organism evidence="2 3">
    <name type="scientific">Tegillarca granosa</name>
    <name type="common">Malaysian cockle</name>
    <name type="synonym">Anadara granosa</name>
    <dbReference type="NCBI Taxonomy" id="220873"/>
    <lineage>
        <taxon>Eukaryota</taxon>
        <taxon>Metazoa</taxon>
        <taxon>Spiralia</taxon>
        <taxon>Lophotrochozoa</taxon>
        <taxon>Mollusca</taxon>
        <taxon>Bivalvia</taxon>
        <taxon>Autobranchia</taxon>
        <taxon>Pteriomorphia</taxon>
        <taxon>Arcoida</taxon>
        <taxon>Arcoidea</taxon>
        <taxon>Arcidae</taxon>
        <taxon>Tegillarca</taxon>
    </lineage>
</organism>
<reference evidence="2 3" key="1">
    <citation type="submission" date="2022-12" db="EMBL/GenBank/DDBJ databases">
        <title>Chromosome-level genome of Tegillarca granosa.</title>
        <authorList>
            <person name="Kim J."/>
        </authorList>
    </citation>
    <scope>NUCLEOTIDE SEQUENCE [LARGE SCALE GENOMIC DNA]</scope>
    <source>
        <strain evidence="2">Teg-2019</strain>
        <tissue evidence="2">Adductor muscle</tissue>
    </source>
</reference>
<keyword evidence="1" id="KW-1133">Transmembrane helix</keyword>
<name>A0ABQ9E0A2_TEGGR</name>